<dbReference type="Proteomes" id="UP001075387">
    <property type="component" value="Unassembled WGS sequence"/>
</dbReference>
<dbReference type="RefSeq" id="WP_168748724.1">
    <property type="nucleotide sequence ID" value="NZ_CP051464.1"/>
</dbReference>
<gene>
    <name evidence="3" type="primary">rsiO</name>
    <name evidence="3" type="ORF">HC660_32100</name>
    <name evidence="2" type="ORF">MOD07_17405</name>
</gene>
<dbReference type="GeneID" id="76983973"/>
<dbReference type="Proteomes" id="UP000501048">
    <property type="component" value="Chromosome"/>
</dbReference>
<reference evidence="3 4" key="1">
    <citation type="submission" date="2020-04" db="EMBL/GenBank/DDBJ databases">
        <title>Plant growth promoting and environmental Bacillus: genomic and epigenetic comparison.</title>
        <authorList>
            <person name="Reva O.N."/>
            <person name="Lutz S."/>
            <person name="Ahrens C.H."/>
        </authorList>
    </citation>
    <scope>NUCLEOTIDE SEQUENCE [LARGE SCALE GENOMIC DNA]</scope>
    <source>
        <strain evidence="3 4">UCMB5075</strain>
    </source>
</reference>
<dbReference type="Pfam" id="PF14184">
    <property type="entry name" value="YrvL"/>
    <property type="match status" value="1"/>
</dbReference>
<proteinExistence type="predicted"/>
<keyword evidence="4" id="KW-1185">Reference proteome</keyword>
<keyword evidence="1" id="KW-0472">Membrane</keyword>
<evidence type="ECO:0000313" key="4">
    <source>
        <dbReference type="Proteomes" id="UP000501048"/>
    </source>
</evidence>
<keyword evidence="1" id="KW-1133">Transmembrane helix</keyword>
<evidence type="ECO:0000313" key="3">
    <source>
        <dbReference type="EMBL" id="QJC97658.1"/>
    </source>
</evidence>
<sequence>MLHQKDTIKQAVQYVLAAAAVLFCYFTIILSVFSLAGMSYRSAAHVLLFAVLFLVIGLCFEPFERLMIHSFTFFKTGRRAFILMAGTVQLLFLWITAYTTDQMIHDIWLSTTEEMILAAVFLILDKCNSSLPS</sequence>
<evidence type="ECO:0000313" key="2">
    <source>
        <dbReference type="EMBL" id="MCY8511315.1"/>
    </source>
</evidence>
<protein>
    <submittedName>
        <fullName evidence="3">Acid stress-sensitive anti sigma factor</fullName>
    </submittedName>
    <submittedName>
        <fullName evidence="2">Regulatory YrvL family protein</fullName>
    </submittedName>
</protein>
<evidence type="ECO:0000313" key="5">
    <source>
        <dbReference type="Proteomes" id="UP001075387"/>
    </source>
</evidence>
<accession>A0AAP3G089</accession>
<name>A0AAP3G089_BACMO</name>
<dbReference type="EMBL" id="CP051464">
    <property type="protein sequence ID" value="QJC97658.1"/>
    <property type="molecule type" value="Genomic_DNA"/>
</dbReference>
<organism evidence="2 5">
    <name type="scientific">Bacillus mojavensis</name>
    <dbReference type="NCBI Taxonomy" id="72360"/>
    <lineage>
        <taxon>Bacteria</taxon>
        <taxon>Bacillati</taxon>
        <taxon>Bacillota</taxon>
        <taxon>Bacilli</taxon>
        <taxon>Bacillales</taxon>
        <taxon>Bacillaceae</taxon>
        <taxon>Bacillus</taxon>
    </lineage>
</organism>
<feature type="transmembrane region" description="Helical" evidence="1">
    <location>
        <begin position="12"/>
        <end position="36"/>
    </location>
</feature>
<feature type="transmembrane region" description="Helical" evidence="1">
    <location>
        <begin position="42"/>
        <end position="60"/>
    </location>
</feature>
<dbReference type="AlphaFoldDB" id="A0AAP3G089"/>
<dbReference type="EMBL" id="JALAQA010000008">
    <property type="protein sequence ID" value="MCY8511315.1"/>
    <property type="molecule type" value="Genomic_DNA"/>
</dbReference>
<feature type="transmembrane region" description="Helical" evidence="1">
    <location>
        <begin position="80"/>
        <end position="97"/>
    </location>
</feature>
<keyword evidence="1" id="KW-0812">Transmembrane</keyword>
<dbReference type="InterPro" id="IPR025912">
    <property type="entry name" value="YrvL"/>
</dbReference>
<evidence type="ECO:0000256" key="1">
    <source>
        <dbReference type="SAM" id="Phobius"/>
    </source>
</evidence>
<reference evidence="2" key="2">
    <citation type="submission" date="2022-02" db="EMBL/GenBank/DDBJ databases">
        <title>Crop Bioprotection Bacillus Genome Sequencing.</title>
        <authorList>
            <person name="Dunlap C."/>
        </authorList>
    </citation>
    <scope>NUCLEOTIDE SEQUENCE</scope>
    <source>
        <strain evidence="2">CK3O2B-54A</strain>
    </source>
</reference>